<dbReference type="Gene3D" id="3.40.50.10140">
    <property type="entry name" value="Toll/interleukin-1 receptor homology (TIR) domain"/>
    <property type="match status" value="1"/>
</dbReference>
<dbReference type="Pfam" id="PF01582">
    <property type="entry name" value="TIR"/>
    <property type="match status" value="1"/>
</dbReference>
<feature type="domain" description="TIR" evidence="7">
    <location>
        <begin position="3"/>
        <end position="138"/>
    </location>
</feature>
<evidence type="ECO:0000259" key="7">
    <source>
        <dbReference type="PROSITE" id="PS50104"/>
    </source>
</evidence>
<dbReference type="PANTHER" id="PTHR32009">
    <property type="entry name" value="TMV RESISTANCE PROTEIN N-LIKE"/>
    <property type="match status" value="1"/>
</dbReference>
<evidence type="ECO:0000256" key="3">
    <source>
        <dbReference type="ARBA" id="ARBA00023027"/>
    </source>
</evidence>
<dbReference type="SUPFAM" id="SSF52200">
    <property type="entry name" value="Toll/Interleukin receptor TIR domain"/>
    <property type="match status" value="1"/>
</dbReference>
<sequence>DGEGSDTGGSGSPTALTETISRASSSSTVPTENRDDDELREGEQIGPDLFSAIKNSKILIPIISVNYGSSKWCLDELVQIMECKNNNTRYLVLPIFYKVKPAHVRHQIESFGDAFRTREKRFNPKIMEKWKQALKEVSDLKGWGAKGYQNILYFLLICLAFNFCSNSNLLPFSFFFFNRKGSKTLLVVTSCDA</sequence>
<evidence type="ECO:0000256" key="4">
    <source>
        <dbReference type="ARBA" id="ARBA00047304"/>
    </source>
</evidence>
<organism evidence="8">
    <name type="scientific">Eucalyptus grandis</name>
    <name type="common">Flooded gum</name>
    <dbReference type="NCBI Taxonomy" id="71139"/>
    <lineage>
        <taxon>Eukaryota</taxon>
        <taxon>Viridiplantae</taxon>
        <taxon>Streptophyta</taxon>
        <taxon>Embryophyta</taxon>
        <taxon>Tracheophyta</taxon>
        <taxon>Spermatophyta</taxon>
        <taxon>Magnoliopsida</taxon>
        <taxon>eudicotyledons</taxon>
        <taxon>Gunneridae</taxon>
        <taxon>Pentapetalae</taxon>
        <taxon>rosids</taxon>
        <taxon>malvids</taxon>
        <taxon>Myrtales</taxon>
        <taxon>Myrtaceae</taxon>
        <taxon>Myrtoideae</taxon>
        <taxon>Eucalypteae</taxon>
        <taxon>Eucalyptus</taxon>
    </lineage>
</organism>
<dbReference type="GO" id="GO:0007165">
    <property type="term" value="P:signal transduction"/>
    <property type="evidence" value="ECO:0000318"/>
    <property type="project" value="GO_Central"/>
</dbReference>
<dbReference type="GO" id="GO:0005634">
    <property type="term" value="C:nucleus"/>
    <property type="evidence" value="ECO:0000318"/>
    <property type="project" value="GO_Central"/>
</dbReference>
<name>A0A059B1R9_EUCGR</name>
<proteinExistence type="predicted"/>
<reference evidence="8" key="1">
    <citation type="submission" date="2013-07" db="EMBL/GenBank/DDBJ databases">
        <title>The genome of Eucalyptus grandis.</title>
        <authorList>
            <person name="Schmutz J."/>
            <person name="Hayes R."/>
            <person name="Myburg A."/>
            <person name="Tuskan G."/>
            <person name="Grattapaglia D."/>
            <person name="Rokhsar D.S."/>
        </authorList>
    </citation>
    <scope>NUCLEOTIDE SEQUENCE</scope>
    <source>
        <tissue evidence="8">Leaf extractions</tissue>
    </source>
</reference>
<feature type="region of interest" description="Disordered" evidence="5">
    <location>
        <begin position="1"/>
        <end position="41"/>
    </location>
</feature>
<gene>
    <name evidence="8" type="ORF">EUGRSUZ_H02581</name>
</gene>
<dbReference type="OMA" id="LICLAFN"/>
<keyword evidence="2" id="KW-0378">Hydrolase</keyword>
<dbReference type="AlphaFoldDB" id="A0A059B1R9"/>
<keyword evidence="6" id="KW-0812">Transmembrane</keyword>
<keyword evidence="6" id="KW-0472">Membrane</keyword>
<dbReference type="InParanoid" id="A0A059B1R9"/>
<evidence type="ECO:0000256" key="1">
    <source>
        <dbReference type="ARBA" id="ARBA00011982"/>
    </source>
</evidence>
<dbReference type="GO" id="GO:0061809">
    <property type="term" value="F:NAD+ nucleosidase activity, cyclic ADP-ribose generating"/>
    <property type="evidence" value="ECO:0007669"/>
    <property type="project" value="UniProtKB-EC"/>
</dbReference>
<feature type="non-terminal residue" evidence="8">
    <location>
        <position position="1"/>
    </location>
</feature>
<feature type="transmembrane region" description="Helical" evidence="6">
    <location>
        <begin position="151"/>
        <end position="177"/>
    </location>
</feature>
<dbReference type="SMART" id="SM00255">
    <property type="entry name" value="TIR"/>
    <property type="match status" value="1"/>
</dbReference>
<protein>
    <recommendedName>
        <fullName evidence="1">ADP-ribosyl cyclase/cyclic ADP-ribose hydrolase</fullName>
        <ecNumber evidence="1">3.2.2.6</ecNumber>
    </recommendedName>
</protein>
<dbReference type="Gramene" id="KCW59836">
    <property type="protein sequence ID" value="KCW59836"/>
    <property type="gene ID" value="EUGRSUZ_H02581"/>
</dbReference>
<feature type="compositionally biased region" description="Gly residues" evidence="5">
    <location>
        <begin position="1"/>
        <end position="11"/>
    </location>
</feature>
<evidence type="ECO:0000313" key="8">
    <source>
        <dbReference type="EMBL" id="KCW59836.1"/>
    </source>
</evidence>
<dbReference type="InterPro" id="IPR000157">
    <property type="entry name" value="TIR_dom"/>
</dbReference>
<dbReference type="PROSITE" id="PS50104">
    <property type="entry name" value="TIR"/>
    <property type="match status" value="1"/>
</dbReference>
<evidence type="ECO:0000256" key="5">
    <source>
        <dbReference type="SAM" id="MobiDB-lite"/>
    </source>
</evidence>
<dbReference type="PANTHER" id="PTHR32009:SF39">
    <property type="entry name" value="TIR DOMAIN-CONTAINING PROTEIN"/>
    <property type="match status" value="1"/>
</dbReference>
<keyword evidence="3" id="KW-0520">NAD</keyword>
<comment type="catalytic activity">
    <reaction evidence="4">
        <text>NAD(+) + H2O = ADP-D-ribose + nicotinamide + H(+)</text>
        <dbReference type="Rhea" id="RHEA:16301"/>
        <dbReference type="ChEBI" id="CHEBI:15377"/>
        <dbReference type="ChEBI" id="CHEBI:15378"/>
        <dbReference type="ChEBI" id="CHEBI:17154"/>
        <dbReference type="ChEBI" id="CHEBI:57540"/>
        <dbReference type="ChEBI" id="CHEBI:57967"/>
        <dbReference type="EC" id="3.2.2.6"/>
    </reaction>
    <physiologicalReaction direction="left-to-right" evidence="4">
        <dbReference type="Rhea" id="RHEA:16302"/>
    </physiologicalReaction>
</comment>
<dbReference type="EMBL" id="KK198760">
    <property type="protein sequence ID" value="KCW59836.1"/>
    <property type="molecule type" value="Genomic_DNA"/>
</dbReference>
<dbReference type="EC" id="3.2.2.6" evidence="1"/>
<feature type="compositionally biased region" description="Polar residues" evidence="5">
    <location>
        <begin position="13"/>
        <end position="31"/>
    </location>
</feature>
<evidence type="ECO:0000256" key="2">
    <source>
        <dbReference type="ARBA" id="ARBA00022801"/>
    </source>
</evidence>
<accession>A0A059B1R9</accession>
<dbReference type="InterPro" id="IPR035897">
    <property type="entry name" value="Toll_tir_struct_dom_sf"/>
</dbReference>
<evidence type="ECO:0000256" key="6">
    <source>
        <dbReference type="SAM" id="Phobius"/>
    </source>
</evidence>
<keyword evidence="6" id="KW-1133">Transmembrane helix</keyword>